<keyword evidence="1" id="KW-1133">Transmembrane helix</keyword>
<name>A0A1B0ZZJ7_9RHOB</name>
<dbReference type="EMBL" id="CP015230">
    <property type="protein sequence ID" value="ANP39752.1"/>
    <property type="molecule type" value="Genomic_DNA"/>
</dbReference>
<feature type="transmembrane region" description="Helical" evidence="1">
    <location>
        <begin position="26"/>
        <end position="48"/>
    </location>
</feature>
<proteinExistence type="predicted"/>
<dbReference type="InterPro" id="IPR012495">
    <property type="entry name" value="TadE-like_dom"/>
</dbReference>
<dbReference type="RefSeq" id="WP_005634384.1">
    <property type="nucleotide sequence ID" value="NZ_CP015230.1"/>
</dbReference>
<keyword evidence="1" id="KW-0812">Transmembrane</keyword>
<dbReference type="AlphaFoldDB" id="A0A1B0ZZJ7"/>
<gene>
    <name evidence="3" type="ORF">K529_003140</name>
</gene>
<keyword evidence="1" id="KW-0472">Membrane</keyword>
<protein>
    <submittedName>
        <fullName evidence="3">Pilus assembly protein TadE</fullName>
    </submittedName>
</protein>
<dbReference type="Proteomes" id="UP000013243">
    <property type="component" value="Chromosome"/>
</dbReference>
<evidence type="ECO:0000259" key="2">
    <source>
        <dbReference type="Pfam" id="PF07811"/>
    </source>
</evidence>
<accession>A0A1B0ZZJ7</accession>
<dbReference type="Pfam" id="PF07811">
    <property type="entry name" value="TadE"/>
    <property type="match status" value="1"/>
</dbReference>
<evidence type="ECO:0000256" key="1">
    <source>
        <dbReference type="SAM" id="Phobius"/>
    </source>
</evidence>
<reference evidence="3 4" key="1">
    <citation type="journal article" date="2016" name="ISME J.">
        <title>Global occurrence and heterogeneity of the Roseobacter-clade species Ruegeria mobilis.</title>
        <authorList>
            <person name="Sonnenschein E."/>
            <person name="Gram L."/>
        </authorList>
    </citation>
    <scope>NUCLEOTIDE SEQUENCE [LARGE SCALE GENOMIC DNA]</scope>
    <source>
        <strain evidence="3 4">F1926</strain>
    </source>
</reference>
<sequence length="182" mass="20302">MIYRTSIPALVQKFRRNEDGNATIEFAILFPLMLMVLFAAVELGMINYRQIMLDRAMDMTVRDIRLGTGGDMQHDDIRDTICARSGFIKMAECNVSLKLEMVRLDPFNWGGIPPQADCVDSVEEADPLINFTNGGSNDLMFLRACASVDVLFPNWGLGEALQKDDGGRVNLYASSAFVQEPQ</sequence>
<feature type="domain" description="TadE-like" evidence="2">
    <location>
        <begin position="20"/>
        <end position="62"/>
    </location>
</feature>
<dbReference type="OrthoDB" id="7907064at2"/>
<dbReference type="KEGG" id="rmb:K529_003140"/>
<evidence type="ECO:0000313" key="4">
    <source>
        <dbReference type="Proteomes" id="UP000013243"/>
    </source>
</evidence>
<organism evidence="3 4">
    <name type="scientific">Tritonibacter mobilis F1926</name>
    <dbReference type="NCBI Taxonomy" id="1265309"/>
    <lineage>
        <taxon>Bacteria</taxon>
        <taxon>Pseudomonadati</taxon>
        <taxon>Pseudomonadota</taxon>
        <taxon>Alphaproteobacteria</taxon>
        <taxon>Rhodobacterales</taxon>
        <taxon>Paracoccaceae</taxon>
        <taxon>Tritonibacter</taxon>
    </lineage>
</organism>
<evidence type="ECO:0000313" key="3">
    <source>
        <dbReference type="EMBL" id="ANP39752.1"/>
    </source>
</evidence>
<dbReference type="STRING" id="1265309.K529_003140"/>
<dbReference type="GeneID" id="28248794"/>